<keyword evidence="2" id="KW-1185">Reference proteome</keyword>
<reference evidence="1 2" key="1">
    <citation type="journal article" date="2019" name="Sci. Rep.">
        <title>Orb-weaving spider Araneus ventricosus genome elucidates the spidroin gene catalogue.</title>
        <authorList>
            <person name="Kono N."/>
            <person name="Nakamura H."/>
            <person name="Ohtoshi R."/>
            <person name="Moran D.A.P."/>
            <person name="Shinohara A."/>
            <person name="Yoshida Y."/>
            <person name="Fujiwara M."/>
            <person name="Mori M."/>
            <person name="Tomita M."/>
            <person name="Arakawa K."/>
        </authorList>
    </citation>
    <scope>NUCLEOTIDE SEQUENCE [LARGE SCALE GENOMIC DNA]</scope>
</reference>
<evidence type="ECO:0000313" key="2">
    <source>
        <dbReference type="Proteomes" id="UP000499080"/>
    </source>
</evidence>
<comment type="caution">
    <text evidence="1">The sequence shown here is derived from an EMBL/GenBank/DDBJ whole genome shotgun (WGS) entry which is preliminary data.</text>
</comment>
<dbReference type="AlphaFoldDB" id="A0A4Y2JAA7"/>
<accession>A0A4Y2JAA7</accession>
<evidence type="ECO:0000313" key="1">
    <source>
        <dbReference type="EMBL" id="GBM86268.1"/>
    </source>
</evidence>
<gene>
    <name evidence="1" type="ORF">AVEN_72157_1</name>
</gene>
<proteinExistence type="predicted"/>
<sequence>MHGGRLRMSLTIPQLLPTPTCQFELSCRRVSKADRIDTPAMYELHGVIRFLQAEDCAVTLFEERKGKLVFRYEKCLNLHSDYVED</sequence>
<protein>
    <submittedName>
        <fullName evidence="1">Uncharacterized protein</fullName>
    </submittedName>
</protein>
<dbReference type="EMBL" id="BGPR01003298">
    <property type="protein sequence ID" value="GBM86268.1"/>
    <property type="molecule type" value="Genomic_DNA"/>
</dbReference>
<name>A0A4Y2JAA7_ARAVE</name>
<organism evidence="1 2">
    <name type="scientific">Araneus ventricosus</name>
    <name type="common">Orbweaver spider</name>
    <name type="synonym">Epeira ventricosa</name>
    <dbReference type="NCBI Taxonomy" id="182803"/>
    <lineage>
        <taxon>Eukaryota</taxon>
        <taxon>Metazoa</taxon>
        <taxon>Ecdysozoa</taxon>
        <taxon>Arthropoda</taxon>
        <taxon>Chelicerata</taxon>
        <taxon>Arachnida</taxon>
        <taxon>Araneae</taxon>
        <taxon>Araneomorphae</taxon>
        <taxon>Entelegynae</taxon>
        <taxon>Araneoidea</taxon>
        <taxon>Araneidae</taxon>
        <taxon>Araneus</taxon>
    </lineage>
</organism>
<dbReference type="Proteomes" id="UP000499080">
    <property type="component" value="Unassembled WGS sequence"/>
</dbReference>